<dbReference type="OrthoDB" id="9958953at2"/>
<dbReference type="RefSeq" id="WP_147164307.1">
    <property type="nucleotide sequence ID" value="NZ_BJZO01000069.1"/>
</dbReference>
<proteinExistence type="predicted"/>
<sequence length="169" mass="17291">MSDRHEPSLRLGGIVALPLPGGGTARGQAIAWRDIGAGRGLLTITDADTAAQRQVLMARVDDVLRPVAASPTPAQAQALARAALQGHGLAGPKSELVLALALAVASDGLRVWPREAPAPVSAGPDLTRGHDALAIIAARHPDRLPAALRVLDTLACLPAASPLPPSLEH</sequence>
<gene>
    <name evidence="1" type="ORF">ROR02_24260</name>
</gene>
<organism evidence="1 2">
    <name type="scientific">Pararhodospirillum oryzae</name>
    <dbReference type="NCBI Taxonomy" id="478448"/>
    <lineage>
        <taxon>Bacteria</taxon>
        <taxon>Pseudomonadati</taxon>
        <taxon>Pseudomonadota</taxon>
        <taxon>Alphaproteobacteria</taxon>
        <taxon>Rhodospirillales</taxon>
        <taxon>Rhodospirillaceae</taxon>
        <taxon>Pararhodospirillum</taxon>
    </lineage>
</organism>
<dbReference type="AlphaFoldDB" id="A0A512HA24"/>
<protein>
    <submittedName>
        <fullName evidence="1">Uncharacterized protein</fullName>
    </submittedName>
</protein>
<accession>A0A512HA24</accession>
<evidence type="ECO:0000313" key="2">
    <source>
        <dbReference type="Proteomes" id="UP000321567"/>
    </source>
</evidence>
<name>A0A512HA24_9PROT</name>
<keyword evidence="2" id="KW-1185">Reference proteome</keyword>
<dbReference type="Proteomes" id="UP000321567">
    <property type="component" value="Unassembled WGS sequence"/>
</dbReference>
<dbReference type="EMBL" id="BJZO01000069">
    <property type="protein sequence ID" value="GEO82295.1"/>
    <property type="molecule type" value="Genomic_DNA"/>
</dbReference>
<evidence type="ECO:0000313" key="1">
    <source>
        <dbReference type="EMBL" id="GEO82295.1"/>
    </source>
</evidence>
<comment type="caution">
    <text evidence="1">The sequence shown here is derived from an EMBL/GenBank/DDBJ whole genome shotgun (WGS) entry which is preliminary data.</text>
</comment>
<reference evidence="1 2" key="1">
    <citation type="submission" date="2019-07" db="EMBL/GenBank/DDBJ databases">
        <title>Whole genome shotgun sequence of Rhodospirillum oryzae NBRC 107573.</title>
        <authorList>
            <person name="Hosoyama A."/>
            <person name="Uohara A."/>
            <person name="Ohji S."/>
            <person name="Ichikawa N."/>
        </authorList>
    </citation>
    <scope>NUCLEOTIDE SEQUENCE [LARGE SCALE GENOMIC DNA]</scope>
    <source>
        <strain evidence="1 2">NBRC 107573</strain>
    </source>
</reference>